<accession>A0A6N1AT05</accession>
<dbReference type="AlphaFoldDB" id="A0A6N1AT05"/>
<reference evidence="1 2" key="1">
    <citation type="submission" date="2020-06" db="EMBL/GenBank/DDBJ databases">
        <title>Complete genome of Azosprillum oryzae KACC14407.</title>
        <authorList>
            <person name="Kim M."/>
            <person name="Park Y.-J."/>
            <person name="Shin J.-H."/>
        </authorList>
    </citation>
    <scope>NUCLEOTIDE SEQUENCE [LARGE SCALE GENOMIC DNA]</scope>
    <source>
        <strain evidence="1 2">KACC 14407</strain>
        <plasmid evidence="1 2">unnamed7</plasmid>
    </source>
</reference>
<dbReference type="Pfam" id="PF19800">
    <property type="entry name" value="DUF6283"/>
    <property type="match status" value="1"/>
</dbReference>
<evidence type="ECO:0000313" key="1">
    <source>
        <dbReference type="EMBL" id="QKS54746.1"/>
    </source>
</evidence>
<dbReference type="InterPro" id="IPR046250">
    <property type="entry name" value="DUF6283"/>
</dbReference>
<dbReference type="OrthoDB" id="7509163at2"/>
<dbReference type="EMBL" id="CP054622">
    <property type="protein sequence ID" value="QKS54746.1"/>
    <property type="molecule type" value="Genomic_DNA"/>
</dbReference>
<name>A0A6N1AT05_9PROT</name>
<gene>
    <name evidence="1" type="ORF">HUE56_30055</name>
</gene>
<keyword evidence="1" id="KW-0614">Plasmid</keyword>
<proteinExistence type="predicted"/>
<evidence type="ECO:0000313" key="2">
    <source>
        <dbReference type="Proteomes" id="UP000509702"/>
    </source>
</evidence>
<sequence length="140" mass="15574">MVEVIRARPADNEHQVVTLSGCDGRSYRRKPCPHCPWRMDQPTGRFPAQAFRHSAETAYDMSDHRFGCHMSGAKKPETCAGFILRGATHNVGVRLDLMRGRLDLDEVSSDVPLYSSYRAMAEANGVAPDDPILANCRDPD</sequence>
<geneLocation type="plasmid" evidence="1 2">
    <name>unnamed7</name>
</geneLocation>
<keyword evidence="2" id="KW-1185">Reference proteome</keyword>
<dbReference type="Proteomes" id="UP000509702">
    <property type="component" value="Plasmid unnamed7"/>
</dbReference>
<dbReference type="KEGG" id="aoz:HUE56_30055"/>
<protein>
    <submittedName>
        <fullName evidence="1">Uncharacterized protein</fullName>
    </submittedName>
</protein>
<organism evidence="1 2">
    <name type="scientific">Azospirillum oryzae</name>
    <dbReference type="NCBI Taxonomy" id="286727"/>
    <lineage>
        <taxon>Bacteria</taxon>
        <taxon>Pseudomonadati</taxon>
        <taxon>Pseudomonadota</taxon>
        <taxon>Alphaproteobacteria</taxon>
        <taxon>Rhodospirillales</taxon>
        <taxon>Azospirillaceae</taxon>
        <taxon>Azospirillum</taxon>
    </lineage>
</organism>